<dbReference type="FunFam" id="3.30.300.30:FF:000008">
    <property type="entry name" value="2,3-dihydroxybenzoate-AMP ligase"/>
    <property type="match status" value="1"/>
</dbReference>
<evidence type="ECO:0000313" key="5">
    <source>
        <dbReference type="EMBL" id="ADG32068.1"/>
    </source>
</evidence>
<protein>
    <submittedName>
        <fullName evidence="5">AMP-dependent synthetase and ligase</fullName>
    </submittedName>
</protein>
<sequence length="567" mass="62467">MTEPTPLVQAYACGSTDQPLLTQTIGDFFDAMAERQGLQEALVSRHQNIRLSYAELKREVDRLGSALLRSGLRKGDRVGIWAHNSVEWVLMQLATAKVGLILVNINPAYRTSEVEYALNKVACKALVTMTSFKTSDYLAMLRELAPELATCAPGELRAARLPDLKLVVHLGEADEPGMLRFADWIARGSADDPAVAEVAATLHAHEPINIQFTSGTTGFPKGATLTHSNILNNGFFIGEAMKLTAEDRLCIPVPLYHCFGMVLGNLACLTHGATIVYPNDGFDPLLTLECVQDEACTGLHGVPTMFIAMLDHPRFAEFDLSTLRTGIMAGSPCPIEVMKRVVRDMHLSEITIAYGMTETAPVSCQSSTDTPLDKRVSTVGQVQPHLQVKIVDPQSGETVAPGETGELCTKGYSVMHGYWGDAEKTHEAIDAEGWMHTGDLAVMDSEGYVNIVGRIKDMVIRGGENIYPREVEEFLYRHPQVQDVQVVGVPDPKYGEELCAWIIPKADAAPTEDDIRDFCKGRIAHYKIPRYIRFVQSFPLTITGKVQKFKIRETMQQELGLHPDRTA</sequence>
<evidence type="ECO:0000259" key="3">
    <source>
        <dbReference type="Pfam" id="PF00501"/>
    </source>
</evidence>
<feature type="domain" description="AMP-dependent synthetase/ligase" evidence="3">
    <location>
        <begin position="30"/>
        <end position="419"/>
    </location>
</feature>
<evidence type="ECO:0000259" key="4">
    <source>
        <dbReference type="Pfam" id="PF13193"/>
    </source>
</evidence>
<evidence type="ECO:0000256" key="1">
    <source>
        <dbReference type="ARBA" id="ARBA00006432"/>
    </source>
</evidence>
<dbReference type="PANTHER" id="PTHR43201:SF5">
    <property type="entry name" value="MEDIUM-CHAIN ACYL-COA LIGASE ACSF2, MITOCHONDRIAL"/>
    <property type="match status" value="1"/>
</dbReference>
<dbReference type="InterPro" id="IPR025110">
    <property type="entry name" value="AMP-bd_C"/>
</dbReference>
<dbReference type="EMBL" id="CP002021">
    <property type="protein sequence ID" value="ADG32068.1"/>
    <property type="molecule type" value="Genomic_DNA"/>
</dbReference>
<dbReference type="InterPro" id="IPR042099">
    <property type="entry name" value="ANL_N_sf"/>
</dbReference>
<accession>D5X6S1</accession>
<gene>
    <name evidence="5" type="ordered locus">Tint_2727</name>
</gene>
<dbReference type="AlphaFoldDB" id="D5X6S1"/>
<dbReference type="InterPro" id="IPR000873">
    <property type="entry name" value="AMP-dep_synth/lig_dom"/>
</dbReference>
<dbReference type="NCBIfam" id="NF009233">
    <property type="entry name" value="PRK12583.1"/>
    <property type="match status" value="1"/>
</dbReference>
<dbReference type="KEGG" id="tin:Tint_2727"/>
<dbReference type="PANTHER" id="PTHR43201">
    <property type="entry name" value="ACYL-COA SYNTHETASE"/>
    <property type="match status" value="1"/>
</dbReference>
<dbReference type="GO" id="GO:0006631">
    <property type="term" value="P:fatty acid metabolic process"/>
    <property type="evidence" value="ECO:0007669"/>
    <property type="project" value="TreeGrafter"/>
</dbReference>
<keyword evidence="2 5" id="KW-0436">Ligase</keyword>
<dbReference type="BioCyc" id="TINT75379:TINT_RS13650-MONOMER"/>
<dbReference type="InterPro" id="IPR045851">
    <property type="entry name" value="AMP-bd_C_sf"/>
</dbReference>
<name>D5X6S1_THIK1</name>
<dbReference type="PROSITE" id="PS00455">
    <property type="entry name" value="AMP_BINDING"/>
    <property type="match status" value="1"/>
</dbReference>
<dbReference type="Gene3D" id="3.30.300.30">
    <property type="match status" value="1"/>
</dbReference>
<feature type="domain" description="AMP-binding enzyme C-terminal" evidence="4">
    <location>
        <begin position="470"/>
        <end position="545"/>
    </location>
</feature>
<dbReference type="FunFam" id="3.40.50.12780:FF:000003">
    <property type="entry name" value="Long-chain-fatty-acid--CoA ligase FadD"/>
    <property type="match status" value="1"/>
</dbReference>
<dbReference type="HOGENOM" id="CLU_000022_59_7_4"/>
<dbReference type="STRING" id="75379.Tint_2727"/>
<proteinExistence type="inferred from homology"/>
<dbReference type="SUPFAM" id="SSF56801">
    <property type="entry name" value="Acetyl-CoA synthetase-like"/>
    <property type="match status" value="1"/>
</dbReference>
<dbReference type="eggNOG" id="COG0318">
    <property type="taxonomic scope" value="Bacteria"/>
</dbReference>
<dbReference type="CDD" id="cd05917">
    <property type="entry name" value="FACL_like_2"/>
    <property type="match status" value="1"/>
</dbReference>
<dbReference type="InterPro" id="IPR020845">
    <property type="entry name" value="AMP-binding_CS"/>
</dbReference>
<dbReference type="GO" id="GO:0031956">
    <property type="term" value="F:medium-chain fatty acid-CoA ligase activity"/>
    <property type="evidence" value="ECO:0007669"/>
    <property type="project" value="TreeGrafter"/>
</dbReference>
<evidence type="ECO:0000256" key="2">
    <source>
        <dbReference type="ARBA" id="ARBA00022598"/>
    </source>
</evidence>
<reference evidence="5" key="1">
    <citation type="submission" date="2010-04" db="EMBL/GenBank/DDBJ databases">
        <title>Complete sequence of Thiomonas intermedia K12.</title>
        <authorList>
            <consortium name="US DOE Joint Genome Institute"/>
            <person name="Lucas S."/>
            <person name="Copeland A."/>
            <person name="Lapidus A."/>
            <person name="Cheng J.-F."/>
            <person name="Bruce D."/>
            <person name="Goodwin L."/>
            <person name="Pitluck S."/>
            <person name="Davenport K."/>
            <person name="Detter J.C."/>
            <person name="Han C."/>
            <person name="Tapia R."/>
            <person name="Land M."/>
            <person name="Hauser L."/>
            <person name="Kyrpides N."/>
            <person name="Ovchinnikova G."/>
            <person name="Kerfeld C.A."/>
            <person name="Cannon G.C."/>
            <person name="Heinhorst S."/>
            <person name="Woyke T."/>
        </authorList>
    </citation>
    <scope>NUCLEOTIDE SEQUENCE [LARGE SCALE GENOMIC DNA]</scope>
    <source>
        <strain evidence="5">K12</strain>
    </source>
</reference>
<dbReference type="Pfam" id="PF00501">
    <property type="entry name" value="AMP-binding"/>
    <property type="match status" value="1"/>
</dbReference>
<comment type="similarity">
    <text evidence="1">Belongs to the ATP-dependent AMP-binding enzyme family.</text>
</comment>
<dbReference type="Gene3D" id="3.40.50.12780">
    <property type="entry name" value="N-terminal domain of ligase-like"/>
    <property type="match status" value="1"/>
</dbReference>
<dbReference type="Pfam" id="PF13193">
    <property type="entry name" value="AMP-binding_C"/>
    <property type="match status" value="1"/>
</dbReference>
<organism evidence="5">
    <name type="scientific">Thiomonas intermedia (strain K12)</name>
    <name type="common">Thiobacillus intermedius</name>
    <dbReference type="NCBI Taxonomy" id="75379"/>
    <lineage>
        <taxon>Bacteria</taxon>
        <taxon>Pseudomonadati</taxon>
        <taxon>Pseudomonadota</taxon>
        <taxon>Betaproteobacteria</taxon>
        <taxon>Burkholderiales</taxon>
        <taxon>Thiomonas</taxon>
    </lineage>
</organism>